<dbReference type="Gene3D" id="3.30.530.20">
    <property type="match status" value="1"/>
</dbReference>
<dbReference type="EMBL" id="BKAM01000045">
    <property type="protein sequence ID" value="GEP73024.1"/>
    <property type="molecule type" value="Genomic_DNA"/>
</dbReference>
<dbReference type="RefSeq" id="WP_054747465.1">
    <property type="nucleotide sequence ID" value="NZ_BKAM01000045.1"/>
</dbReference>
<dbReference type="OrthoDB" id="2190459at2"/>
<dbReference type="SUPFAM" id="SSF55961">
    <property type="entry name" value="Bet v1-like"/>
    <property type="match status" value="1"/>
</dbReference>
<proteinExistence type="predicted"/>
<comment type="caution">
    <text evidence="1">The sequence shown here is derived from an EMBL/GenBank/DDBJ whole genome shotgun (WGS) entry which is preliminary data.</text>
</comment>
<protein>
    <recommendedName>
        <fullName evidence="3">Polyketide cyclase</fullName>
    </recommendedName>
</protein>
<gene>
    <name evidence="1" type="ORF">LRA02_18920</name>
</gene>
<reference evidence="1 2" key="1">
    <citation type="submission" date="2019-07" db="EMBL/GenBank/DDBJ databases">
        <title>Whole genome shotgun sequence of Lactobacillus rapi NBRC 109618.</title>
        <authorList>
            <person name="Hosoyama A."/>
            <person name="Uohara A."/>
            <person name="Ohji S."/>
            <person name="Ichikawa N."/>
        </authorList>
    </citation>
    <scope>NUCLEOTIDE SEQUENCE [LARGE SCALE GENOMIC DNA]</scope>
    <source>
        <strain evidence="1 2">NBRC 109618</strain>
    </source>
</reference>
<organism evidence="1 2">
    <name type="scientific">Lentilactobacillus rapi</name>
    <dbReference type="NCBI Taxonomy" id="481723"/>
    <lineage>
        <taxon>Bacteria</taxon>
        <taxon>Bacillati</taxon>
        <taxon>Bacillota</taxon>
        <taxon>Bacilli</taxon>
        <taxon>Lactobacillales</taxon>
        <taxon>Lactobacillaceae</taxon>
        <taxon>Lentilactobacillus</taxon>
    </lineage>
</organism>
<dbReference type="AlphaFoldDB" id="A0A512PPA0"/>
<evidence type="ECO:0000313" key="1">
    <source>
        <dbReference type="EMBL" id="GEP73024.1"/>
    </source>
</evidence>
<dbReference type="STRING" id="1423795.FD12_GL001354"/>
<name>A0A512PPA0_9LACO</name>
<evidence type="ECO:0008006" key="3">
    <source>
        <dbReference type="Google" id="ProtNLM"/>
    </source>
</evidence>
<evidence type="ECO:0000313" key="2">
    <source>
        <dbReference type="Proteomes" id="UP000321569"/>
    </source>
</evidence>
<accession>A0A512PPA0</accession>
<sequence length="143" mass="16043">MTTNLFTNVVMVHAPADEVTKILADPKHLLQWVPEISTVDQGQNGFIIKRDQTALNQSELIKVTITAGEITYTSTQGRLEYRLVFTVTSQNDQSVIQEDLYLPDDTDRHLPIKLLAPIAKHAFHTNLIHLGALVELITTEKGR</sequence>
<dbReference type="InterPro" id="IPR023393">
    <property type="entry name" value="START-like_dom_sf"/>
</dbReference>
<dbReference type="Proteomes" id="UP000321569">
    <property type="component" value="Unassembled WGS sequence"/>
</dbReference>